<dbReference type="Proteomes" id="UP000255279">
    <property type="component" value="Unassembled WGS sequence"/>
</dbReference>
<dbReference type="REBASE" id="405782">
    <property type="entry name" value="M1.Mca10293ORF1856P"/>
</dbReference>
<dbReference type="EMBL" id="MUXU01000025">
    <property type="protein sequence ID" value="OOR91046.1"/>
    <property type="molecule type" value="Genomic_DNA"/>
</dbReference>
<name>A0A1T0A5N1_9GAMM</name>
<dbReference type="AlphaFoldDB" id="A0A1T0A5N1"/>
<organism evidence="2 4">
    <name type="scientific">Moraxella caviae</name>
    <dbReference type="NCBI Taxonomy" id="34060"/>
    <lineage>
        <taxon>Bacteria</taxon>
        <taxon>Pseudomonadati</taxon>
        <taxon>Pseudomonadota</taxon>
        <taxon>Gammaproteobacteria</taxon>
        <taxon>Moraxellales</taxon>
        <taxon>Moraxellaceae</taxon>
        <taxon>Moraxella</taxon>
    </lineage>
</organism>
<proteinExistence type="predicted"/>
<dbReference type="STRING" id="34060.B0181_03685"/>
<reference evidence="3 5" key="2">
    <citation type="submission" date="2018-06" db="EMBL/GenBank/DDBJ databases">
        <authorList>
            <consortium name="Pathogen Informatics"/>
            <person name="Doyle S."/>
        </authorList>
    </citation>
    <scope>NUCLEOTIDE SEQUENCE [LARGE SCALE GENOMIC DNA]</scope>
    <source>
        <strain evidence="3 5">NCTC10293</strain>
    </source>
</reference>
<evidence type="ECO:0000313" key="2">
    <source>
        <dbReference type="EMBL" id="OOR91046.1"/>
    </source>
</evidence>
<dbReference type="Pfam" id="PF20473">
    <property type="entry name" value="MmeI_Mtase"/>
    <property type="match status" value="1"/>
</dbReference>
<dbReference type="Proteomes" id="UP000190435">
    <property type="component" value="Unassembled WGS sequence"/>
</dbReference>
<keyword evidence="4" id="KW-1185">Reference proteome</keyword>
<dbReference type="SUPFAM" id="SSF53335">
    <property type="entry name" value="S-adenosyl-L-methionine-dependent methyltransferases"/>
    <property type="match status" value="1"/>
</dbReference>
<dbReference type="Gene3D" id="3.40.50.150">
    <property type="entry name" value="Vaccinia Virus protein VP39"/>
    <property type="match status" value="1"/>
</dbReference>
<accession>A0A1T0A5N1</accession>
<dbReference type="InterPro" id="IPR046816">
    <property type="entry name" value="MmeI_Mtase"/>
</dbReference>
<feature type="domain" description="MmeI-like DNA-methyltransferase" evidence="1">
    <location>
        <begin position="39"/>
        <end position="142"/>
    </location>
</feature>
<protein>
    <recommendedName>
        <fullName evidence="1">MmeI-like DNA-methyltransferase domain-containing protein</fullName>
    </recommendedName>
</protein>
<gene>
    <name evidence="2" type="ORF">B0181_03685</name>
    <name evidence="3" type="ORF">NCTC10293_01856</name>
</gene>
<dbReference type="EMBL" id="UGQE01000004">
    <property type="protein sequence ID" value="STZ14264.1"/>
    <property type="molecule type" value="Genomic_DNA"/>
</dbReference>
<dbReference type="RefSeq" id="WP_078276135.1">
    <property type="nucleotide sequence ID" value="NZ_CAACXO010000055.1"/>
</dbReference>
<sequence>MQVKSRARVADHGEVYTNLREVNAMLDLVADQVTDFDKTFLEPACGTGNFLAVILERRLHALTKKHKKLQYDFEKYAIIAVGTMYGIELLPDNVAECRERLLGIFSAHYKATFPKTYKQACIDSIAYLLSKNILCGDALTLQTHDGAPIIFSKWQLIGSQIQRDDYVYRDLLDKSSERDLPLFSDLGEEAHIPDAIATHTYPHFLELHDDGSV</sequence>
<evidence type="ECO:0000313" key="4">
    <source>
        <dbReference type="Proteomes" id="UP000190435"/>
    </source>
</evidence>
<reference evidence="2 4" key="1">
    <citation type="submission" date="2017-02" db="EMBL/GenBank/DDBJ databases">
        <title>Draft genome sequence of Moraxella caviae CCUG 355 type strain.</title>
        <authorList>
            <person name="Engstrom-Jakobsson H."/>
            <person name="Salva-Serra F."/>
            <person name="Thorell K."/>
            <person name="Gonzales-Siles L."/>
            <person name="Karlsson R."/>
            <person name="Boulund F."/>
            <person name="Engstrand L."/>
            <person name="Moore E."/>
        </authorList>
    </citation>
    <scope>NUCLEOTIDE SEQUENCE [LARGE SCALE GENOMIC DNA]</scope>
    <source>
        <strain evidence="2 4">CCUG 355</strain>
    </source>
</reference>
<evidence type="ECO:0000259" key="1">
    <source>
        <dbReference type="Pfam" id="PF20473"/>
    </source>
</evidence>
<evidence type="ECO:0000313" key="5">
    <source>
        <dbReference type="Proteomes" id="UP000255279"/>
    </source>
</evidence>
<dbReference type="InterPro" id="IPR029063">
    <property type="entry name" value="SAM-dependent_MTases_sf"/>
</dbReference>
<evidence type="ECO:0000313" key="3">
    <source>
        <dbReference type="EMBL" id="STZ14264.1"/>
    </source>
</evidence>